<keyword evidence="2" id="KW-1133">Transmembrane helix</keyword>
<dbReference type="EMBL" id="VIFK01000674">
    <property type="protein sequence ID" value="TQE92099.1"/>
    <property type="molecule type" value="Genomic_DNA"/>
</dbReference>
<evidence type="ECO:0000256" key="1">
    <source>
        <dbReference type="SAM" id="MobiDB-lite"/>
    </source>
</evidence>
<evidence type="ECO:0000313" key="3">
    <source>
        <dbReference type="EMBL" id="TQE92099.1"/>
    </source>
</evidence>
<organism evidence="3 4">
    <name type="scientific">Spiribacter salinus</name>
    <dbReference type="NCBI Taxonomy" id="1335746"/>
    <lineage>
        <taxon>Bacteria</taxon>
        <taxon>Pseudomonadati</taxon>
        <taxon>Pseudomonadota</taxon>
        <taxon>Gammaproteobacteria</taxon>
        <taxon>Chromatiales</taxon>
        <taxon>Ectothiorhodospiraceae</taxon>
        <taxon>Spiribacter</taxon>
    </lineage>
</organism>
<protein>
    <submittedName>
        <fullName evidence="3">DUF2335 domain-containing protein</fullName>
    </submittedName>
</protein>
<dbReference type="InterPro" id="IPR019284">
    <property type="entry name" value="RP532"/>
</dbReference>
<evidence type="ECO:0000256" key="2">
    <source>
        <dbReference type="SAM" id="Phobius"/>
    </source>
</evidence>
<reference evidence="3 4" key="1">
    <citation type="submission" date="2019-06" db="EMBL/GenBank/DDBJ databases">
        <title>Metagenome assembled Genome of Spiribacter salinus SL48-SHIP from the microbial mat of Salt Lake 48 (Novosibirsk region, Russia).</title>
        <authorList>
            <person name="Shipova A."/>
            <person name="Rozanov A.S."/>
            <person name="Bryanskaya A.V."/>
            <person name="Peltek S.E."/>
        </authorList>
    </citation>
    <scope>NUCLEOTIDE SEQUENCE [LARGE SCALE GENOMIC DNA]</scope>
    <source>
        <strain evidence="3">SL48-SHIP-2</strain>
    </source>
</reference>
<dbReference type="Proteomes" id="UP000315400">
    <property type="component" value="Unassembled WGS sequence"/>
</dbReference>
<feature type="region of interest" description="Disordered" evidence="1">
    <location>
        <begin position="1"/>
        <end position="38"/>
    </location>
</feature>
<name>A0A540V5R9_9GAMM</name>
<keyword evidence="2" id="KW-0812">Transmembrane</keyword>
<gene>
    <name evidence="3" type="ORF">FKY71_20025</name>
</gene>
<keyword evidence="2" id="KW-0472">Membrane</keyword>
<feature type="compositionally biased region" description="Basic and acidic residues" evidence="1">
    <location>
        <begin position="25"/>
        <end position="38"/>
    </location>
</feature>
<sequence>MSNAPKRDLPEPTKSNGDAQQAERVSQRAEIIHDDGSREQVELRAERVWSGALPRPEDFAKYGEVVPDAPERILRMAEAEQRHRIDMEGQLVPANNKAGLRGQLLGAAISVVALTLAVVAAWIGAPWQVSVALVGVPVLSVARSLVTALRNDKD</sequence>
<feature type="transmembrane region" description="Helical" evidence="2">
    <location>
        <begin position="104"/>
        <end position="123"/>
    </location>
</feature>
<feature type="transmembrane region" description="Helical" evidence="2">
    <location>
        <begin position="129"/>
        <end position="149"/>
    </location>
</feature>
<dbReference type="Pfam" id="PF10097">
    <property type="entry name" value="DUF2335"/>
    <property type="match status" value="1"/>
</dbReference>
<accession>A0A540V5R9</accession>
<proteinExistence type="predicted"/>
<comment type="caution">
    <text evidence="3">The sequence shown here is derived from an EMBL/GenBank/DDBJ whole genome shotgun (WGS) entry which is preliminary data.</text>
</comment>
<evidence type="ECO:0000313" key="4">
    <source>
        <dbReference type="Proteomes" id="UP000315400"/>
    </source>
</evidence>
<dbReference type="AlphaFoldDB" id="A0A540V5R9"/>
<feature type="compositionally biased region" description="Basic and acidic residues" evidence="1">
    <location>
        <begin position="1"/>
        <end position="11"/>
    </location>
</feature>